<dbReference type="SUPFAM" id="SSF52540">
    <property type="entry name" value="P-loop containing nucleoside triphosphate hydrolases"/>
    <property type="match status" value="1"/>
</dbReference>
<dbReference type="Pfam" id="PF00071">
    <property type="entry name" value="Ras"/>
    <property type="match status" value="1"/>
</dbReference>
<evidence type="ECO:0000256" key="2">
    <source>
        <dbReference type="ARBA" id="ARBA00022741"/>
    </source>
</evidence>
<dbReference type="AlphaFoldDB" id="A0A6G3MJ42"/>
<dbReference type="GO" id="GO:0032794">
    <property type="term" value="F:GTPase activating protein binding"/>
    <property type="evidence" value="ECO:0007669"/>
    <property type="project" value="TreeGrafter"/>
</dbReference>
<organism evidence="4">
    <name type="scientific">Henneguya salminicola</name>
    <name type="common">Myxosporean</name>
    <dbReference type="NCBI Taxonomy" id="69463"/>
    <lineage>
        <taxon>Eukaryota</taxon>
        <taxon>Metazoa</taxon>
        <taxon>Cnidaria</taxon>
        <taxon>Myxozoa</taxon>
        <taxon>Myxosporea</taxon>
        <taxon>Bivalvulida</taxon>
        <taxon>Platysporina</taxon>
        <taxon>Myxobolidae</taxon>
        <taxon>Henneguya</taxon>
    </lineage>
</organism>
<evidence type="ECO:0000256" key="1">
    <source>
        <dbReference type="ARBA" id="ARBA00008094"/>
    </source>
</evidence>
<keyword evidence="2" id="KW-0547">Nucleotide-binding</keyword>
<dbReference type="PANTHER" id="PTHR46152:SF3">
    <property type="entry name" value="NF-KAPPA-B INHIBITOR-INTERACTING RAS-LIKE PROTEIN"/>
    <property type="match status" value="1"/>
</dbReference>
<protein>
    <submittedName>
        <fullName evidence="4">NF-kappa-B inhibitor-interacting Ras-like protein 2 (Trinotate prediction)</fullName>
    </submittedName>
</protein>
<dbReference type="InterPro" id="IPR042227">
    <property type="entry name" value="KBRS"/>
</dbReference>
<dbReference type="GO" id="GO:0043124">
    <property type="term" value="P:negative regulation of canonical NF-kappaB signal transduction"/>
    <property type="evidence" value="ECO:0007669"/>
    <property type="project" value="InterPro"/>
</dbReference>
<name>A0A6G3MJ42_HENSL</name>
<dbReference type="PROSITE" id="PS51419">
    <property type="entry name" value="RAB"/>
    <property type="match status" value="1"/>
</dbReference>
<dbReference type="EMBL" id="GHBP01005906">
    <property type="protein sequence ID" value="NDJ93981.1"/>
    <property type="molecule type" value="Transcribed_RNA"/>
</dbReference>
<comment type="similarity">
    <text evidence="1">Belongs to the small GTPase superfamily. Ras family. KappaB-Ras subfamily.</text>
</comment>
<dbReference type="Gene3D" id="3.40.50.300">
    <property type="entry name" value="P-loop containing nucleotide triphosphate hydrolases"/>
    <property type="match status" value="1"/>
</dbReference>
<dbReference type="GO" id="GO:0005525">
    <property type="term" value="F:GTP binding"/>
    <property type="evidence" value="ECO:0007669"/>
    <property type="project" value="UniProtKB-KW"/>
</dbReference>
<keyword evidence="3" id="KW-0342">GTP-binding</keyword>
<dbReference type="PANTHER" id="PTHR46152">
    <property type="entry name" value="NF-KAPPA-B INHIBITOR-INTERACTING RAS-LIKE PROTEIN"/>
    <property type="match status" value="1"/>
</dbReference>
<proteinExistence type="inferred from homology"/>
<sequence length="208" mass="24258">MSFRKKSVNVKNRPDAVKAELKMAPTKTYRIALCGTSCRIKSLILLKILPYNEPQLTEKCDESDVYETVFVRDPNNLKDKLRIYRFSSEYENIARIQNLCSYLVEGIIMVVDVESECSFLYIKDVKKEISKIKNKEVPMVILYDTSLQPQEKPTFYKEISTWAETEKIKIFDTQLDSNSNIFEAFKYLIAKMTTQGKKGQYAFLRNKI</sequence>
<dbReference type="GO" id="GO:0032484">
    <property type="term" value="P:Ral protein signal transduction"/>
    <property type="evidence" value="ECO:0007669"/>
    <property type="project" value="TreeGrafter"/>
</dbReference>
<dbReference type="GO" id="GO:0003924">
    <property type="term" value="F:GTPase activity"/>
    <property type="evidence" value="ECO:0007669"/>
    <property type="project" value="InterPro"/>
</dbReference>
<reference evidence="4" key="1">
    <citation type="submission" date="2018-11" db="EMBL/GenBank/DDBJ databases">
        <title>Henneguya salminicola genome and transcriptome.</title>
        <authorList>
            <person name="Yahalomi D."/>
            <person name="Atkinson S.D."/>
            <person name="Neuhof M."/>
            <person name="Chang E.S."/>
            <person name="Philippe H."/>
            <person name="Cartwright P."/>
            <person name="Bartholomew J.L."/>
            <person name="Huchon D."/>
        </authorList>
    </citation>
    <scope>NUCLEOTIDE SEQUENCE</scope>
    <source>
        <strain evidence="4">Hz1</strain>
        <tissue evidence="4">Whole</tissue>
    </source>
</reference>
<dbReference type="InterPro" id="IPR001806">
    <property type="entry name" value="Small_GTPase"/>
</dbReference>
<dbReference type="InterPro" id="IPR027417">
    <property type="entry name" value="P-loop_NTPase"/>
</dbReference>
<accession>A0A6G3MJ42</accession>
<evidence type="ECO:0000256" key="3">
    <source>
        <dbReference type="ARBA" id="ARBA00023134"/>
    </source>
</evidence>
<evidence type="ECO:0000313" key="4">
    <source>
        <dbReference type="EMBL" id="NDJ93981.1"/>
    </source>
</evidence>